<gene>
    <name evidence="1" type="ORF">LKE05_01570</name>
</gene>
<dbReference type="AlphaFoldDB" id="A0AAE3J867"/>
<accession>A0AAE3J867</accession>
<evidence type="ECO:0000313" key="2">
    <source>
        <dbReference type="Proteomes" id="UP001198242"/>
    </source>
</evidence>
<comment type="caution">
    <text evidence="1">The sequence shown here is derived from an EMBL/GenBank/DDBJ whole genome shotgun (WGS) entry which is preliminary data.</text>
</comment>
<dbReference type="InterPro" id="IPR021338">
    <property type="entry name" value="DUF2953"/>
</dbReference>
<dbReference type="Proteomes" id="UP001198242">
    <property type="component" value="Unassembled WGS sequence"/>
</dbReference>
<name>A0AAE3J867_9FIRM</name>
<organism evidence="1 2">
    <name type="scientific">Hominilimicola fabiformis</name>
    <dbReference type="NCBI Taxonomy" id="2885356"/>
    <lineage>
        <taxon>Bacteria</taxon>
        <taxon>Bacillati</taxon>
        <taxon>Bacillota</taxon>
        <taxon>Clostridia</taxon>
        <taxon>Eubacteriales</taxon>
        <taxon>Oscillospiraceae</taxon>
        <taxon>Hominilimicola</taxon>
    </lineage>
</organism>
<evidence type="ECO:0000313" key="1">
    <source>
        <dbReference type="EMBL" id="MCC2209483.1"/>
    </source>
</evidence>
<proteinExistence type="predicted"/>
<reference evidence="1 2" key="1">
    <citation type="submission" date="2021-10" db="EMBL/GenBank/DDBJ databases">
        <title>Anaerobic single-cell dispensing facilitates the cultivation of human gut bacteria.</title>
        <authorList>
            <person name="Afrizal A."/>
        </authorList>
    </citation>
    <scope>NUCLEOTIDE SEQUENCE [LARGE SCALE GENOMIC DNA]</scope>
    <source>
        <strain evidence="1 2">CLA-AA-H232</strain>
    </source>
</reference>
<dbReference type="RefSeq" id="WP_308455719.1">
    <property type="nucleotide sequence ID" value="NZ_JAJEQM010000002.1"/>
</dbReference>
<dbReference type="EMBL" id="JAJEQM010000002">
    <property type="protein sequence ID" value="MCC2209483.1"/>
    <property type="molecule type" value="Genomic_DNA"/>
</dbReference>
<keyword evidence="2" id="KW-1185">Reference proteome</keyword>
<dbReference type="Pfam" id="PF11167">
    <property type="entry name" value="DUF2953"/>
    <property type="match status" value="1"/>
</dbReference>
<sequence>MTALYIILAVVAVIMLLLLIPADCILEFSYNNKENNGSVIIKYVFLKFKIFPNDKVEEEVENEEETTDKEEKKEKSDILGIITLIKEVYKQLKKDILNLLDYIICHAIKIKELNVSSKFGTGNPMYTGIATGAVNAGVYNAVGWIDRRMKLEKWDVSLDADFNNACLDVGVYCKLRTNCLYVLTIGFKTVKVVLKIQKINRRIKENG</sequence>
<protein>
    <submittedName>
        <fullName evidence="1">DUF2953 domain-containing protein</fullName>
    </submittedName>
</protein>